<dbReference type="InterPro" id="IPR001242">
    <property type="entry name" value="Condensation_dom"/>
</dbReference>
<dbReference type="GO" id="GO:0003824">
    <property type="term" value="F:catalytic activity"/>
    <property type="evidence" value="ECO:0007669"/>
    <property type="project" value="InterPro"/>
</dbReference>
<comment type="caution">
    <text evidence="3">The sequence shown here is derived from an EMBL/GenBank/DDBJ whole genome shotgun (WGS) entry which is preliminary data.</text>
</comment>
<gene>
    <name evidence="3" type="ORF">J116_024885</name>
</gene>
<dbReference type="GO" id="GO:0008610">
    <property type="term" value="P:lipid biosynthetic process"/>
    <property type="evidence" value="ECO:0007669"/>
    <property type="project" value="UniProtKB-ARBA"/>
</dbReference>
<dbReference type="Pfam" id="PF00668">
    <property type="entry name" value="Condensation"/>
    <property type="match status" value="1"/>
</dbReference>
<dbReference type="InterPro" id="IPR023213">
    <property type="entry name" value="CAT-like_dom_sf"/>
</dbReference>
<feature type="region of interest" description="Disordered" evidence="1">
    <location>
        <begin position="201"/>
        <end position="265"/>
    </location>
</feature>
<evidence type="ECO:0000313" key="3">
    <source>
        <dbReference type="EMBL" id="OEJ97208.1"/>
    </source>
</evidence>
<dbReference type="STRING" id="1306406.J116_024885"/>
<proteinExistence type="predicted"/>
<dbReference type="Proteomes" id="UP000095329">
    <property type="component" value="Unassembled WGS sequence"/>
</dbReference>
<sequence>MPRPTPAPPAPPARTVPVRFAAARPATAGAAAGDADDAPLTWSQRYYLAEVEAARAHGRGLNVPRLYRLRPGTTEAGAADALRALLERYEMLRSRLVHDEAGGVRQRAHSAGTLDLAVHEVRAGGTPGAAEQHARAVLDALTAPPLDLAEEWPVRAALVTEDGHPRHLALAFSHVAVDAYALVPVSAHLVERIAEADPVARTAPAPGAPPHGPREQAVAEASPAGERAARRALRHAEEAYRRMPPAAPPAPRPAASPPPGPRYRFLSHRSPALDLAVGAVAARTGESAAAVLTAALIAFDAVRTVPVPDGDGAVTRYGAVHLISANRLRPETAAAVLPLSQPVPACADTAGATFDELVARAAAASLRAFRAGGGPPDRLAALLRAVEEERGVRLDPTPALNYRPRATALPARPATADELASAATRAVSEWTDGDPWRASHYLTADVDASGIRLVLQTDTAVHPPERAERWLAALERLLCAVALDARRPALPDADPWGPDLPAG</sequence>
<evidence type="ECO:0000313" key="4">
    <source>
        <dbReference type="Proteomes" id="UP000095329"/>
    </source>
</evidence>
<dbReference type="eggNOG" id="COG1020">
    <property type="taxonomic scope" value="Bacteria"/>
</dbReference>
<evidence type="ECO:0000259" key="2">
    <source>
        <dbReference type="Pfam" id="PF00668"/>
    </source>
</evidence>
<organism evidence="3 4">
    <name type="scientific">Streptomyces thermolilacinus SPC6</name>
    <dbReference type="NCBI Taxonomy" id="1306406"/>
    <lineage>
        <taxon>Bacteria</taxon>
        <taxon>Bacillati</taxon>
        <taxon>Actinomycetota</taxon>
        <taxon>Actinomycetes</taxon>
        <taxon>Kitasatosporales</taxon>
        <taxon>Streptomycetaceae</taxon>
        <taxon>Streptomyces</taxon>
    </lineage>
</organism>
<dbReference type="AlphaFoldDB" id="A0A1D3DY14"/>
<dbReference type="Gene3D" id="3.30.559.30">
    <property type="entry name" value="Nonribosomal peptide synthetase, condensation domain"/>
    <property type="match status" value="1"/>
</dbReference>
<name>A0A1D3DY14_9ACTN</name>
<evidence type="ECO:0000256" key="1">
    <source>
        <dbReference type="SAM" id="MobiDB-lite"/>
    </source>
</evidence>
<dbReference type="RefSeq" id="WP_023589787.1">
    <property type="nucleotide sequence ID" value="NZ_ASHX02000001.1"/>
</dbReference>
<dbReference type="OrthoDB" id="3405520at2"/>
<dbReference type="EMBL" id="ASHX02000001">
    <property type="protein sequence ID" value="OEJ97208.1"/>
    <property type="molecule type" value="Genomic_DNA"/>
</dbReference>
<feature type="domain" description="Condensation" evidence="2">
    <location>
        <begin position="36"/>
        <end position="180"/>
    </location>
</feature>
<keyword evidence="4" id="KW-1185">Reference proteome</keyword>
<feature type="compositionally biased region" description="Pro residues" evidence="1">
    <location>
        <begin position="245"/>
        <end position="261"/>
    </location>
</feature>
<reference evidence="3 4" key="1">
    <citation type="journal article" date="2013" name="Genome Announc.">
        <title>Genome Sequence of Streptomyces violaceusniger Strain SPC6, a Halotolerant Streptomycete That Exhibits Rapid Growth and Development.</title>
        <authorList>
            <person name="Chen X."/>
            <person name="Zhang B."/>
            <person name="Zhang W."/>
            <person name="Wu X."/>
            <person name="Zhang M."/>
            <person name="Chen T."/>
            <person name="Liu G."/>
            <person name="Dyson P."/>
        </authorList>
    </citation>
    <scope>NUCLEOTIDE SEQUENCE [LARGE SCALE GENOMIC DNA]</scope>
    <source>
        <strain evidence="3 4">SPC6</strain>
    </source>
</reference>
<protein>
    <recommendedName>
        <fullName evidence="2">Condensation domain-containing protein</fullName>
    </recommendedName>
</protein>
<dbReference type="SUPFAM" id="SSF52777">
    <property type="entry name" value="CoA-dependent acyltransferases"/>
    <property type="match status" value="2"/>
</dbReference>
<accession>A0A1D3DY14</accession>
<dbReference type="Gene3D" id="3.30.559.10">
    <property type="entry name" value="Chloramphenicol acetyltransferase-like domain"/>
    <property type="match status" value="1"/>
</dbReference>